<sequence>MATASLECNCHYSQSGSSTKDNPARQDAWPSCLYHLTTRLVEGTADRSELRAARSSQVRTRTHTQSIICCCCYWRPYTLTALLLHPLCKSIDSPSYEPA</sequence>
<evidence type="ECO:0000313" key="2">
    <source>
        <dbReference type="Proteomes" id="UP000485058"/>
    </source>
</evidence>
<dbReference type="AlphaFoldDB" id="A0A699ZYD8"/>
<evidence type="ECO:0000313" key="1">
    <source>
        <dbReference type="EMBL" id="GFH27511.1"/>
    </source>
</evidence>
<keyword evidence="2" id="KW-1185">Reference proteome</keyword>
<protein>
    <submittedName>
        <fullName evidence="1">Uncharacterized protein</fullName>
    </submittedName>
</protein>
<reference evidence="1 2" key="1">
    <citation type="submission" date="2020-02" db="EMBL/GenBank/DDBJ databases">
        <title>Draft genome sequence of Haematococcus lacustris strain NIES-144.</title>
        <authorList>
            <person name="Morimoto D."/>
            <person name="Nakagawa S."/>
            <person name="Yoshida T."/>
            <person name="Sawayama S."/>
        </authorList>
    </citation>
    <scope>NUCLEOTIDE SEQUENCE [LARGE SCALE GENOMIC DNA]</scope>
    <source>
        <strain evidence="1 2">NIES-144</strain>
    </source>
</reference>
<organism evidence="1 2">
    <name type="scientific">Haematococcus lacustris</name>
    <name type="common">Green alga</name>
    <name type="synonym">Haematococcus pluvialis</name>
    <dbReference type="NCBI Taxonomy" id="44745"/>
    <lineage>
        <taxon>Eukaryota</taxon>
        <taxon>Viridiplantae</taxon>
        <taxon>Chlorophyta</taxon>
        <taxon>core chlorophytes</taxon>
        <taxon>Chlorophyceae</taxon>
        <taxon>CS clade</taxon>
        <taxon>Chlamydomonadales</taxon>
        <taxon>Haematococcaceae</taxon>
        <taxon>Haematococcus</taxon>
    </lineage>
</organism>
<dbReference type="Proteomes" id="UP000485058">
    <property type="component" value="Unassembled WGS sequence"/>
</dbReference>
<accession>A0A699ZYD8</accession>
<name>A0A699ZYD8_HAELA</name>
<comment type="caution">
    <text evidence="1">The sequence shown here is derived from an EMBL/GenBank/DDBJ whole genome shotgun (WGS) entry which is preliminary data.</text>
</comment>
<gene>
    <name evidence="1" type="ORF">HaLaN_25842</name>
</gene>
<proteinExistence type="predicted"/>
<dbReference type="EMBL" id="BLLF01003500">
    <property type="protein sequence ID" value="GFH27511.1"/>
    <property type="molecule type" value="Genomic_DNA"/>
</dbReference>